<accession>A0A1I2JCE8</accession>
<dbReference type="EMBL" id="FONH01000022">
    <property type="protein sequence ID" value="SFF50546.1"/>
    <property type="molecule type" value="Genomic_DNA"/>
</dbReference>
<dbReference type="InterPro" id="IPR050272">
    <property type="entry name" value="Isochorismatase-like_hydrls"/>
</dbReference>
<dbReference type="RefSeq" id="WP_026634843.1">
    <property type="nucleotide sequence ID" value="NZ_FONH01000022.1"/>
</dbReference>
<feature type="domain" description="Isochorismatase-like" evidence="2">
    <location>
        <begin position="33"/>
        <end position="205"/>
    </location>
</feature>
<dbReference type="AlphaFoldDB" id="A0A1I2JCE8"/>
<evidence type="ECO:0000256" key="1">
    <source>
        <dbReference type="ARBA" id="ARBA00022801"/>
    </source>
</evidence>
<protein>
    <submittedName>
        <fullName evidence="3">Isochorismate hydrolase</fullName>
    </submittedName>
</protein>
<dbReference type="Proteomes" id="UP000199477">
    <property type="component" value="Unassembled WGS sequence"/>
</dbReference>
<dbReference type="Pfam" id="PF00857">
    <property type="entry name" value="Isochorismatase"/>
    <property type="match status" value="1"/>
</dbReference>
<dbReference type="STRING" id="500610.SAMN02799615_03877"/>
<keyword evidence="4" id="KW-1185">Reference proteome</keyword>
<dbReference type="InterPro" id="IPR000868">
    <property type="entry name" value="Isochorismatase-like_dom"/>
</dbReference>
<organism evidence="3 4">
    <name type="scientific">Dyella marensis</name>
    <dbReference type="NCBI Taxonomy" id="500610"/>
    <lineage>
        <taxon>Bacteria</taxon>
        <taxon>Pseudomonadati</taxon>
        <taxon>Pseudomonadota</taxon>
        <taxon>Gammaproteobacteria</taxon>
        <taxon>Lysobacterales</taxon>
        <taxon>Rhodanobacteraceae</taxon>
        <taxon>Dyella</taxon>
    </lineage>
</organism>
<dbReference type="PANTHER" id="PTHR43540:SF3">
    <property type="entry name" value="ENTEROBACTIN SYNTHASE COMPONENT B"/>
    <property type="match status" value="1"/>
</dbReference>
<dbReference type="SUPFAM" id="SSF52499">
    <property type="entry name" value="Isochorismatase-like hydrolases"/>
    <property type="match status" value="1"/>
</dbReference>
<dbReference type="PRINTS" id="PR01398">
    <property type="entry name" value="ISCHRISMTASE"/>
</dbReference>
<dbReference type="InterPro" id="IPR016291">
    <property type="entry name" value="Isochorismatase"/>
</dbReference>
<gene>
    <name evidence="3" type="ORF">SAMN02799615_03877</name>
</gene>
<name>A0A1I2JCE8_9GAMM</name>
<dbReference type="InterPro" id="IPR036380">
    <property type="entry name" value="Isochorismatase-like_sf"/>
</dbReference>
<dbReference type="Gene3D" id="3.40.50.850">
    <property type="entry name" value="Isochorismatase-like"/>
    <property type="match status" value="1"/>
</dbReference>
<evidence type="ECO:0000259" key="2">
    <source>
        <dbReference type="Pfam" id="PF00857"/>
    </source>
</evidence>
<proteinExistence type="predicted"/>
<evidence type="ECO:0000313" key="3">
    <source>
        <dbReference type="EMBL" id="SFF50546.1"/>
    </source>
</evidence>
<dbReference type="PANTHER" id="PTHR43540">
    <property type="entry name" value="PEROXYUREIDOACRYLATE/UREIDOACRYLATE AMIDOHYDROLASE-RELATED"/>
    <property type="match status" value="1"/>
</dbReference>
<dbReference type="GO" id="GO:0008908">
    <property type="term" value="F:isochorismatase activity"/>
    <property type="evidence" value="ECO:0007669"/>
    <property type="project" value="InterPro"/>
</dbReference>
<sequence length="208" mass="23522">MTGIPAISAYTLPASGQLPRNIPRWTIDPARAVFLIHDMQRYFLRPLREAGLDAPLIDNLRAIRDYALDHDMQVAYTAQPGGMSRDERGLLRDFWGDGMQVAPEDRAVIEELAPEDRDWVFKKWRYSAFWRSDLQARMRAHGRDQLVIGGVYAHIGILTTALESFSHDIETFVVADATADFSLERHLMALEHAARCCAVVLTTAEIVQ</sequence>
<evidence type="ECO:0000313" key="4">
    <source>
        <dbReference type="Proteomes" id="UP000199477"/>
    </source>
</evidence>
<keyword evidence="1 3" id="KW-0378">Hydrolase</keyword>
<reference evidence="4" key="1">
    <citation type="submission" date="2016-10" db="EMBL/GenBank/DDBJ databases">
        <authorList>
            <person name="Varghese N."/>
            <person name="Submissions S."/>
        </authorList>
    </citation>
    <scope>NUCLEOTIDE SEQUENCE [LARGE SCALE GENOMIC DNA]</scope>
    <source>
        <strain evidence="4">UNC178MFTsu3.1</strain>
    </source>
</reference>